<protein>
    <submittedName>
        <fullName evidence="2">Uncharacterized protein</fullName>
    </submittedName>
</protein>
<feature type="compositionally biased region" description="Polar residues" evidence="1">
    <location>
        <begin position="130"/>
        <end position="139"/>
    </location>
</feature>
<feature type="compositionally biased region" description="Basic residues" evidence="1">
    <location>
        <begin position="95"/>
        <end position="104"/>
    </location>
</feature>
<feature type="compositionally biased region" description="Basic and acidic residues" evidence="1">
    <location>
        <begin position="80"/>
        <end position="94"/>
    </location>
</feature>
<reference evidence="2" key="1">
    <citation type="submission" date="2016-05" db="EMBL/GenBank/DDBJ databases">
        <authorList>
            <person name="Lavstsen T."/>
            <person name="Jespersen J.S."/>
        </authorList>
    </citation>
    <scope>NUCLEOTIDE SEQUENCE</scope>
    <source>
        <tissue evidence="2">Brain</tissue>
    </source>
</reference>
<name>A0A1A8R4L4_9TELE</name>
<dbReference type="EMBL" id="HAEG01015633">
    <property type="protein sequence ID" value="SBS00662.1"/>
    <property type="molecule type" value="Transcribed_RNA"/>
</dbReference>
<gene>
    <name evidence="2" type="primary">Nfu_g_1_021875</name>
</gene>
<dbReference type="AlphaFoldDB" id="A0A1A8R4L4"/>
<feature type="non-terminal residue" evidence="2">
    <location>
        <position position="166"/>
    </location>
</feature>
<accession>A0A1A8R4L4</accession>
<reference evidence="2" key="2">
    <citation type="submission" date="2016-06" db="EMBL/GenBank/DDBJ databases">
        <title>The genome of a short-lived fish provides insights into sex chromosome evolution and the genetic control of aging.</title>
        <authorList>
            <person name="Reichwald K."/>
            <person name="Felder M."/>
            <person name="Petzold A."/>
            <person name="Koch P."/>
            <person name="Groth M."/>
            <person name="Platzer M."/>
        </authorList>
    </citation>
    <scope>NUCLEOTIDE SEQUENCE</scope>
    <source>
        <tissue evidence="2">Brain</tissue>
    </source>
</reference>
<feature type="region of interest" description="Disordered" evidence="1">
    <location>
        <begin position="1"/>
        <end position="29"/>
    </location>
</feature>
<evidence type="ECO:0000256" key="1">
    <source>
        <dbReference type="SAM" id="MobiDB-lite"/>
    </source>
</evidence>
<proteinExistence type="predicted"/>
<organism evidence="2">
    <name type="scientific">Nothobranchius pienaari</name>
    <dbReference type="NCBI Taxonomy" id="704102"/>
    <lineage>
        <taxon>Eukaryota</taxon>
        <taxon>Metazoa</taxon>
        <taxon>Chordata</taxon>
        <taxon>Craniata</taxon>
        <taxon>Vertebrata</taxon>
        <taxon>Euteleostomi</taxon>
        <taxon>Actinopterygii</taxon>
        <taxon>Neopterygii</taxon>
        <taxon>Teleostei</taxon>
        <taxon>Neoteleostei</taxon>
        <taxon>Acanthomorphata</taxon>
        <taxon>Ovalentaria</taxon>
        <taxon>Atherinomorphae</taxon>
        <taxon>Cyprinodontiformes</taxon>
        <taxon>Nothobranchiidae</taxon>
        <taxon>Nothobranchius</taxon>
    </lineage>
</organism>
<feature type="non-terminal residue" evidence="2">
    <location>
        <position position="1"/>
    </location>
</feature>
<evidence type="ECO:0000313" key="2">
    <source>
        <dbReference type="EMBL" id="SBS00662.1"/>
    </source>
</evidence>
<feature type="compositionally biased region" description="Basic and acidic residues" evidence="1">
    <location>
        <begin position="115"/>
        <end position="126"/>
    </location>
</feature>
<feature type="region of interest" description="Disordered" evidence="1">
    <location>
        <begin position="49"/>
        <end position="139"/>
    </location>
</feature>
<sequence>RGLRSLGCPRQSRAKPGLNGKESGPAAKLQHLPGDVVGASRAVQAWDGGVCDRTRTPPGPQVLSWHGEFPDKPGTLRVSPSREERIHSPEDRGAKRLSVKRRPTRCSLRDTQQNEVEKLKSHERWRSVGGNASQKAVESSQRAVKLSFNSAASCQMCSQRGEERKN</sequence>